<evidence type="ECO:0000313" key="3">
    <source>
        <dbReference type="Proteomes" id="UP001203297"/>
    </source>
</evidence>
<proteinExistence type="predicted"/>
<gene>
    <name evidence="2" type="ORF">B0F90DRAFT_1786450</name>
</gene>
<dbReference type="EMBL" id="WTXG01000226">
    <property type="protein sequence ID" value="KAI0290405.1"/>
    <property type="molecule type" value="Genomic_DNA"/>
</dbReference>
<reference evidence="2" key="1">
    <citation type="journal article" date="2022" name="New Phytol.">
        <title>Evolutionary transition to the ectomycorrhizal habit in the genomes of a hyperdiverse lineage of mushroom-forming fungi.</title>
        <authorList>
            <person name="Looney B."/>
            <person name="Miyauchi S."/>
            <person name="Morin E."/>
            <person name="Drula E."/>
            <person name="Courty P.E."/>
            <person name="Kohler A."/>
            <person name="Kuo A."/>
            <person name="LaButti K."/>
            <person name="Pangilinan J."/>
            <person name="Lipzen A."/>
            <person name="Riley R."/>
            <person name="Andreopoulos W."/>
            <person name="He G."/>
            <person name="Johnson J."/>
            <person name="Nolan M."/>
            <person name="Tritt A."/>
            <person name="Barry K.W."/>
            <person name="Grigoriev I.V."/>
            <person name="Nagy L.G."/>
            <person name="Hibbett D."/>
            <person name="Henrissat B."/>
            <person name="Matheny P.B."/>
            <person name="Labbe J."/>
            <person name="Martin F.M."/>
        </authorList>
    </citation>
    <scope>NUCLEOTIDE SEQUENCE</scope>
    <source>
        <strain evidence="2">BPL690</strain>
    </source>
</reference>
<name>A0AAD4LWQ5_9AGAM</name>
<dbReference type="CDD" id="cd02933">
    <property type="entry name" value="OYE_like_FMN"/>
    <property type="match status" value="1"/>
</dbReference>
<dbReference type="Proteomes" id="UP001203297">
    <property type="component" value="Unassembled WGS sequence"/>
</dbReference>
<dbReference type="Pfam" id="PF00724">
    <property type="entry name" value="Oxidored_FMN"/>
    <property type="match status" value="1"/>
</dbReference>
<feature type="domain" description="NADH:flavin oxidoreductase/NADH oxidase N-terminal" evidence="1">
    <location>
        <begin position="8"/>
        <end position="347"/>
    </location>
</feature>
<protein>
    <submittedName>
        <fullName evidence="2">FMN-linked oxidoreductase</fullName>
    </submittedName>
</protein>
<sequence>MASSLAPLFQPIRVGNLNVQHRIVMAPLTRFRASKAHVHGELAKTYYGQRAGVPGTLIITEATFIAPQATGYANVPGIWNADQIAGWKAITDVVHAKGSFIFLQLWALGRSADAGILKEDGDFDVVAPSPIPLIDDYSPIKKEPVVPRELTVSEIKEYTQLYSKAASNAIEAGFDGVEIHSANGYLLDQFLQDVTNQRTDNYGGSVENRLRFPLAVVDAVVKAVGAERTAIRLSPWSKFQSMGMKDPLPTFTTLVERIRDAHPNLAYIHVVEPRMSVDLKESLSKENQHATNDLLRKAWGDRPYIAAGGLDRGDAIRIVKNEGGLVAFGRHFLANPDLPLRLKEDLALTPYNRDTFYTPEEAAGYIDYPFSEQVASVKA</sequence>
<keyword evidence="3" id="KW-1185">Reference proteome</keyword>
<evidence type="ECO:0000313" key="2">
    <source>
        <dbReference type="EMBL" id="KAI0290405.1"/>
    </source>
</evidence>
<organism evidence="2 3">
    <name type="scientific">Multifurca ochricompacta</name>
    <dbReference type="NCBI Taxonomy" id="376703"/>
    <lineage>
        <taxon>Eukaryota</taxon>
        <taxon>Fungi</taxon>
        <taxon>Dikarya</taxon>
        <taxon>Basidiomycota</taxon>
        <taxon>Agaricomycotina</taxon>
        <taxon>Agaricomycetes</taxon>
        <taxon>Russulales</taxon>
        <taxon>Russulaceae</taxon>
        <taxon>Multifurca</taxon>
    </lineage>
</organism>
<dbReference type="InterPro" id="IPR001155">
    <property type="entry name" value="OxRdtase_FMN_N"/>
</dbReference>
<dbReference type="GO" id="GO:0010181">
    <property type="term" value="F:FMN binding"/>
    <property type="evidence" value="ECO:0007669"/>
    <property type="project" value="InterPro"/>
</dbReference>
<dbReference type="InterPro" id="IPR045247">
    <property type="entry name" value="Oye-like"/>
</dbReference>
<evidence type="ECO:0000259" key="1">
    <source>
        <dbReference type="Pfam" id="PF00724"/>
    </source>
</evidence>
<dbReference type="GO" id="GO:0003959">
    <property type="term" value="F:NADPH dehydrogenase activity"/>
    <property type="evidence" value="ECO:0007669"/>
    <property type="project" value="TreeGrafter"/>
</dbReference>
<comment type="caution">
    <text evidence="2">The sequence shown here is derived from an EMBL/GenBank/DDBJ whole genome shotgun (WGS) entry which is preliminary data.</text>
</comment>
<dbReference type="InterPro" id="IPR013785">
    <property type="entry name" value="Aldolase_TIM"/>
</dbReference>
<dbReference type="PANTHER" id="PTHR22893">
    <property type="entry name" value="NADH OXIDOREDUCTASE-RELATED"/>
    <property type="match status" value="1"/>
</dbReference>
<dbReference type="FunFam" id="3.20.20.70:FF:000138">
    <property type="entry name" value="NADPH dehydrogenase 1"/>
    <property type="match status" value="1"/>
</dbReference>
<dbReference type="SUPFAM" id="SSF51395">
    <property type="entry name" value="FMN-linked oxidoreductases"/>
    <property type="match status" value="1"/>
</dbReference>
<dbReference type="Gene3D" id="3.20.20.70">
    <property type="entry name" value="Aldolase class I"/>
    <property type="match status" value="1"/>
</dbReference>
<dbReference type="PANTHER" id="PTHR22893:SF91">
    <property type="entry name" value="NADPH DEHYDROGENASE 2-RELATED"/>
    <property type="match status" value="1"/>
</dbReference>
<dbReference type="AlphaFoldDB" id="A0AAD4LWQ5"/>
<accession>A0AAD4LWQ5</accession>